<dbReference type="PROSITE" id="PS00505">
    <property type="entry name" value="PEPCK_GTP"/>
    <property type="match status" value="1"/>
</dbReference>
<feature type="binding site" evidence="11">
    <location>
        <begin position="220"/>
        <end position="222"/>
    </location>
    <ligand>
        <name>substrate</name>
    </ligand>
</feature>
<proteinExistence type="inferred from homology"/>
<evidence type="ECO:0000256" key="11">
    <source>
        <dbReference type="HAMAP-Rule" id="MF_00452"/>
    </source>
</evidence>
<organism evidence="14 15">
    <name type="scientific">Mycolicibacter kumamotonensis</name>
    <dbReference type="NCBI Taxonomy" id="354243"/>
    <lineage>
        <taxon>Bacteria</taxon>
        <taxon>Bacillati</taxon>
        <taxon>Actinomycetota</taxon>
        <taxon>Actinomycetes</taxon>
        <taxon>Mycobacteriales</taxon>
        <taxon>Mycobacteriaceae</taxon>
        <taxon>Mycolicibacter</taxon>
    </lineage>
</organism>
<feature type="active site" evidence="11">
    <location>
        <position position="273"/>
    </location>
</feature>
<feature type="binding site" evidence="11">
    <location>
        <position position="389"/>
    </location>
    <ligand>
        <name>GTP</name>
        <dbReference type="ChEBI" id="CHEBI:37565"/>
    </ligand>
</feature>
<comment type="pathway">
    <text evidence="1 11">Carbohydrate biosynthesis; gluconeogenesis.</text>
</comment>
<dbReference type="FunFam" id="3.40.449.10:FF:000005">
    <property type="entry name" value="Phosphoenolpyruvate carboxykinase [GTP]"/>
    <property type="match status" value="1"/>
</dbReference>
<keyword evidence="6 11" id="KW-0547">Nucleotide-binding</keyword>
<comment type="similarity">
    <text evidence="2 11">Belongs to the phosphoenolpyruvate carboxykinase [GTP] family.</text>
</comment>
<evidence type="ECO:0000259" key="12">
    <source>
        <dbReference type="Pfam" id="PF00821"/>
    </source>
</evidence>
<dbReference type="PANTHER" id="PTHR11561">
    <property type="entry name" value="PHOSPHOENOLPYRUVATE CARBOXYKINASE"/>
    <property type="match status" value="1"/>
</dbReference>
<keyword evidence="11" id="KW-0963">Cytoplasm</keyword>
<dbReference type="Pfam" id="PF17297">
    <property type="entry name" value="PEPCK_N"/>
    <property type="match status" value="1"/>
</dbReference>
<dbReference type="GO" id="GO:0019543">
    <property type="term" value="P:propionate catabolic process"/>
    <property type="evidence" value="ECO:0007669"/>
    <property type="project" value="TreeGrafter"/>
</dbReference>
<comment type="subcellular location">
    <subcellularLocation>
        <location evidence="11">Cytoplasm</location>
    </subcellularLocation>
</comment>
<evidence type="ECO:0000256" key="10">
    <source>
        <dbReference type="ARBA" id="ARBA00023239"/>
    </source>
</evidence>
<dbReference type="InterPro" id="IPR035077">
    <property type="entry name" value="PEP_carboxykinase_GTP_C"/>
</dbReference>
<evidence type="ECO:0000256" key="5">
    <source>
        <dbReference type="ARBA" id="ARBA00022723"/>
    </source>
</evidence>
<dbReference type="GO" id="GO:0005829">
    <property type="term" value="C:cytosol"/>
    <property type="evidence" value="ECO:0007669"/>
    <property type="project" value="TreeGrafter"/>
</dbReference>
<dbReference type="Gene3D" id="2.170.8.10">
    <property type="entry name" value="Phosphoenolpyruvate Carboxykinase, domain 2"/>
    <property type="match status" value="1"/>
</dbReference>
<dbReference type="NCBIfam" id="NF003253">
    <property type="entry name" value="PRK04210.1"/>
    <property type="match status" value="1"/>
</dbReference>
<sequence length="606" mass="66549">MTSATIPGLDTAPTKHRGLLAWVQEVAELTQPDRVEWSEGTDAEWDRLMAELVEAGTAVKLDDAKKPNSYLALSDPADVARVESRTFICTRTKEGAGPTNNWMDPDEMRATMTELYRGCMRGRTMYVVPFCMGPLGAEDPKLGVEITDSAYVVASMKIMTRMGTAALEKLGTEGAFVKGLHSVGAPLAAGQQDVPWPCNEEKYITHFPETREIWSYGSGYGGNALLGKKCYALRIASAMAHDEGWLAEHMLILKLISPENKAYYIAAAFPSACGKTNLAMIQPTIPGWRAETLGDDIAWMRFGKDGRLYAVNPEAGFFGVAPGTSSSSNPNAMKTVEAGNTIYTNVARTDDNDIWWEGIDGETPEHLTDWKGNDWTPESGTPAAHPNSRYCTPMSQCPILAPEWDDPAGVPISAILFGARRKTTVPLVSEARDWQHGVFIGATMGSEQTAAAEGTVGKVRRDPMAMLPFIGYSAGHYMQHWIDIGKNSDESKLPKVFFVNWFRRGEDGRFLWPGFGENSRVLKWIIDRVEGKGFGESTPIGTVPHASDLELAGLDVDPADVEQALAVDADEWRAELPLIEEWFEFIGDQLPTGLRDEFDALKQRLG</sequence>
<gene>
    <name evidence="11" type="primary">pckG</name>
    <name evidence="14" type="ORF">BST28_19260</name>
</gene>
<dbReference type="GO" id="GO:0004613">
    <property type="term" value="F:phosphoenolpyruvate carboxykinase (GTP) activity"/>
    <property type="evidence" value="ECO:0007669"/>
    <property type="project" value="UniProtKB-UniRule"/>
</dbReference>
<evidence type="ECO:0000313" key="15">
    <source>
        <dbReference type="Proteomes" id="UP000192713"/>
    </source>
</evidence>
<keyword evidence="5 11" id="KW-0479">Metal-binding</keyword>
<dbReference type="GO" id="GO:0046327">
    <property type="term" value="P:glycerol biosynthetic process from pyruvate"/>
    <property type="evidence" value="ECO:0007669"/>
    <property type="project" value="TreeGrafter"/>
</dbReference>
<dbReference type="EMBL" id="MVHU01000037">
    <property type="protein sequence ID" value="ORA77056.1"/>
    <property type="molecule type" value="Genomic_DNA"/>
</dbReference>
<feature type="binding site" evidence="11">
    <location>
        <begin position="387"/>
        <end position="389"/>
    </location>
    <ligand>
        <name>substrate</name>
    </ligand>
</feature>
<dbReference type="RefSeq" id="WP_083082428.1">
    <property type="nucleotide sequence ID" value="NZ_MVHU01000037.1"/>
</dbReference>
<feature type="binding site" evidence="11">
    <location>
        <begin position="515"/>
        <end position="518"/>
    </location>
    <ligand>
        <name>GTP</name>
        <dbReference type="ChEBI" id="CHEBI:37565"/>
    </ligand>
</feature>
<dbReference type="InterPro" id="IPR013035">
    <property type="entry name" value="PEP_carboxykinase_C"/>
</dbReference>
<keyword evidence="14" id="KW-0670">Pyruvate</keyword>
<dbReference type="GO" id="GO:0030145">
    <property type="term" value="F:manganese ion binding"/>
    <property type="evidence" value="ECO:0007669"/>
    <property type="project" value="UniProtKB-UniRule"/>
</dbReference>
<evidence type="ECO:0000256" key="7">
    <source>
        <dbReference type="ARBA" id="ARBA00022793"/>
    </source>
</evidence>
<feature type="binding site" evidence="11">
    <location>
        <position position="249"/>
    </location>
    <ligand>
        <name>Mn(2+)</name>
        <dbReference type="ChEBI" id="CHEBI:29035"/>
    </ligand>
</feature>
<feature type="binding site" evidence="11">
    <location>
        <position position="229"/>
    </location>
    <ligand>
        <name>Mn(2+)</name>
        <dbReference type="ChEBI" id="CHEBI:29035"/>
    </ligand>
</feature>
<dbReference type="InterPro" id="IPR035078">
    <property type="entry name" value="PEP_carboxykinase_GTP_N"/>
</dbReference>
<evidence type="ECO:0000256" key="6">
    <source>
        <dbReference type="ARBA" id="ARBA00022741"/>
    </source>
</evidence>
<dbReference type="SUPFAM" id="SSF53795">
    <property type="entry name" value="PEP carboxykinase-like"/>
    <property type="match status" value="1"/>
</dbReference>
<comment type="subunit">
    <text evidence="3 11">Monomer.</text>
</comment>
<keyword evidence="9 11" id="KW-0464">Manganese</keyword>
<keyword evidence="14" id="KW-0418">Kinase</keyword>
<dbReference type="InterPro" id="IPR008209">
    <property type="entry name" value="PEP_carboxykinase_GTP"/>
</dbReference>
<dbReference type="PANTHER" id="PTHR11561:SF0">
    <property type="entry name" value="PHOSPHOENOLPYRUVATE CARBOXYKINASE [GTP]-RELATED"/>
    <property type="match status" value="1"/>
</dbReference>
<dbReference type="GO" id="GO:0005525">
    <property type="term" value="F:GTP binding"/>
    <property type="evidence" value="ECO:0007669"/>
    <property type="project" value="UniProtKB-UniRule"/>
</dbReference>
<evidence type="ECO:0000256" key="4">
    <source>
        <dbReference type="ARBA" id="ARBA00022432"/>
    </source>
</evidence>
<accession>A0A1X0DX92</accession>
<feature type="binding site" evidence="11">
    <location>
        <begin position="272"/>
        <end position="277"/>
    </location>
    <ligand>
        <name>GTP</name>
        <dbReference type="ChEBI" id="CHEBI:37565"/>
    </ligand>
</feature>
<dbReference type="SUPFAM" id="SSF68923">
    <property type="entry name" value="PEP carboxykinase N-terminal domain"/>
    <property type="match status" value="1"/>
</dbReference>
<feature type="domain" description="Phosphoenolpyruvate carboxykinase GTP-utilising N-terminal" evidence="13">
    <location>
        <begin position="22"/>
        <end position="241"/>
    </location>
</feature>
<dbReference type="GO" id="GO:0016301">
    <property type="term" value="F:kinase activity"/>
    <property type="evidence" value="ECO:0007669"/>
    <property type="project" value="UniProtKB-KW"/>
</dbReference>
<dbReference type="PIRSF" id="PIRSF001348">
    <property type="entry name" value="PEP_carboxykinase_GTP"/>
    <property type="match status" value="1"/>
</dbReference>
<evidence type="ECO:0000256" key="3">
    <source>
        <dbReference type="ARBA" id="ARBA00011245"/>
    </source>
</evidence>
<name>A0A1X0DX92_9MYCO</name>
<feature type="binding site" evidence="11">
    <location>
        <position position="271"/>
    </location>
    <ligand>
        <name>substrate</name>
    </ligand>
</feature>
<dbReference type="GO" id="GO:0071333">
    <property type="term" value="P:cellular response to glucose stimulus"/>
    <property type="evidence" value="ECO:0007669"/>
    <property type="project" value="TreeGrafter"/>
</dbReference>
<comment type="function">
    <text evidence="11">Catalyzes the conversion of oxaloacetate (OAA) to phosphoenolpyruvate (PEP), the rate-limiting step in the metabolic pathway that produces glucose from lactate and other precursors derived from the citric acid cycle.</text>
</comment>
<dbReference type="InterPro" id="IPR018091">
    <property type="entry name" value="PEP_carboxykin_GTP_CS"/>
</dbReference>
<comment type="caution">
    <text evidence="14">The sequence shown here is derived from an EMBL/GenBank/DDBJ whole genome shotgun (WGS) entry which is preliminary data.</text>
</comment>
<dbReference type="HAMAP" id="MF_00452">
    <property type="entry name" value="PEPCK_GTP"/>
    <property type="match status" value="1"/>
</dbReference>
<keyword evidence="8 11" id="KW-0342">GTP-binding</keyword>
<keyword evidence="7 11" id="KW-0210">Decarboxylase</keyword>
<dbReference type="GO" id="GO:0033993">
    <property type="term" value="P:response to lipid"/>
    <property type="evidence" value="ECO:0007669"/>
    <property type="project" value="TreeGrafter"/>
</dbReference>
<comment type="cofactor">
    <cofactor evidence="11">
        <name>Mn(2+)</name>
        <dbReference type="ChEBI" id="CHEBI:29035"/>
    </cofactor>
    <text evidence="11">Binds 1 Mn(2+) ion per subunit.</text>
</comment>
<reference evidence="14 15" key="1">
    <citation type="submission" date="2017-02" db="EMBL/GenBank/DDBJ databases">
        <title>The new phylogeny of genus Mycobacterium.</title>
        <authorList>
            <person name="Tortoli E."/>
            <person name="Trovato A."/>
            <person name="Cirillo D.M."/>
        </authorList>
    </citation>
    <scope>NUCLEOTIDE SEQUENCE [LARGE SCALE GENOMIC DNA]</scope>
    <source>
        <strain evidence="14 15">DSM 45093</strain>
    </source>
</reference>
<evidence type="ECO:0000256" key="8">
    <source>
        <dbReference type="ARBA" id="ARBA00023134"/>
    </source>
</evidence>
<feature type="binding site" evidence="11">
    <location>
        <position position="296"/>
    </location>
    <ligand>
        <name>Mn(2+)</name>
        <dbReference type="ChEBI" id="CHEBI:29035"/>
    </ligand>
</feature>
<comment type="catalytic activity">
    <reaction evidence="11">
        <text>oxaloacetate + GTP = phosphoenolpyruvate + GDP + CO2</text>
        <dbReference type="Rhea" id="RHEA:10388"/>
        <dbReference type="ChEBI" id="CHEBI:16452"/>
        <dbReference type="ChEBI" id="CHEBI:16526"/>
        <dbReference type="ChEBI" id="CHEBI:37565"/>
        <dbReference type="ChEBI" id="CHEBI:58189"/>
        <dbReference type="ChEBI" id="CHEBI:58702"/>
        <dbReference type="EC" id="4.1.1.32"/>
    </reaction>
</comment>
<dbReference type="Gene3D" id="3.90.228.20">
    <property type="match status" value="1"/>
</dbReference>
<dbReference type="EC" id="4.1.1.32" evidence="11"/>
<dbReference type="GO" id="GO:0006094">
    <property type="term" value="P:gluconeogenesis"/>
    <property type="evidence" value="ECO:0007669"/>
    <property type="project" value="UniProtKB-UniRule"/>
</dbReference>
<dbReference type="CDD" id="cd00819">
    <property type="entry name" value="PEPCK_GTP"/>
    <property type="match status" value="1"/>
</dbReference>
<dbReference type="AlphaFoldDB" id="A0A1X0DX92"/>
<dbReference type="Gene3D" id="3.40.449.10">
    <property type="entry name" value="Phosphoenolpyruvate Carboxykinase, domain 1"/>
    <property type="match status" value="1"/>
</dbReference>
<dbReference type="GO" id="GO:0006107">
    <property type="term" value="P:oxaloacetate metabolic process"/>
    <property type="evidence" value="ECO:0007669"/>
    <property type="project" value="TreeGrafter"/>
</dbReference>
<dbReference type="Pfam" id="PF00821">
    <property type="entry name" value="PEPCK_GTP"/>
    <property type="match status" value="1"/>
</dbReference>
<dbReference type="UniPathway" id="UPA00138"/>
<evidence type="ECO:0000256" key="9">
    <source>
        <dbReference type="ARBA" id="ARBA00023211"/>
    </source>
</evidence>
<feature type="binding site" evidence="11">
    <location>
        <position position="420"/>
    </location>
    <ligand>
        <name>GTP</name>
        <dbReference type="ChEBI" id="CHEBI:37565"/>
    </ligand>
</feature>
<keyword evidence="4 11" id="KW-0312">Gluconeogenesis</keyword>
<dbReference type="Proteomes" id="UP000192713">
    <property type="component" value="Unassembled WGS sequence"/>
</dbReference>
<dbReference type="GO" id="GO:0042594">
    <property type="term" value="P:response to starvation"/>
    <property type="evidence" value="ECO:0007669"/>
    <property type="project" value="TreeGrafter"/>
</dbReference>
<keyword evidence="14" id="KW-0808">Transferase</keyword>
<keyword evidence="10 11" id="KW-0456">Lyase</keyword>
<evidence type="ECO:0000256" key="1">
    <source>
        <dbReference type="ARBA" id="ARBA00004742"/>
    </source>
</evidence>
<evidence type="ECO:0000313" key="14">
    <source>
        <dbReference type="EMBL" id="ORA77056.1"/>
    </source>
</evidence>
<feature type="domain" description="Phosphoenolpyruvate carboxykinase C-terminal P-loop" evidence="12">
    <location>
        <begin position="245"/>
        <end position="604"/>
    </location>
</feature>
<dbReference type="InterPro" id="IPR008210">
    <property type="entry name" value="PEP_carboxykinase_N"/>
</dbReference>
<protein>
    <recommendedName>
        <fullName evidence="11">Phosphoenolpyruvate carboxykinase [GTP]</fullName>
        <shortName evidence="11">PEP carboxykinase</shortName>
        <shortName evidence="11">PEPCK</shortName>
        <ecNumber evidence="11">4.1.1.32</ecNumber>
    </recommendedName>
    <alternativeName>
        <fullName evidence="11">GTP-dependent phosphoenolpyruvate carboxykinase</fullName>
        <shortName evidence="11">GTP-PEPCK</shortName>
    </alternativeName>
</protein>
<feature type="binding site" evidence="11">
    <location>
        <position position="81"/>
    </location>
    <ligand>
        <name>substrate</name>
    </ligand>
</feature>
<evidence type="ECO:0000259" key="13">
    <source>
        <dbReference type="Pfam" id="PF17297"/>
    </source>
</evidence>
<evidence type="ECO:0000256" key="2">
    <source>
        <dbReference type="ARBA" id="ARBA00005796"/>
    </source>
</evidence>